<evidence type="ECO:0000313" key="7">
    <source>
        <dbReference type="Proteomes" id="UP001055105"/>
    </source>
</evidence>
<dbReference type="PANTHER" id="PTHR30371:SF0">
    <property type="entry name" value="SEC-INDEPENDENT PROTEIN TRANSLOCASE PROTEIN TATC, CHLOROPLASTIC-RELATED"/>
    <property type="match status" value="1"/>
</dbReference>
<dbReference type="AlphaFoldDB" id="A0AA37KN69"/>
<evidence type="ECO:0000256" key="1">
    <source>
        <dbReference type="ARBA" id="ARBA00004141"/>
    </source>
</evidence>
<dbReference type="PRINTS" id="PR01840">
    <property type="entry name" value="TATCFAMILY"/>
</dbReference>
<keyword evidence="5" id="KW-0811">Translocation</keyword>
<accession>A0AA37KN69</accession>
<evidence type="ECO:0000256" key="5">
    <source>
        <dbReference type="HAMAP-Rule" id="MF_00902"/>
    </source>
</evidence>
<evidence type="ECO:0000256" key="3">
    <source>
        <dbReference type="ARBA" id="ARBA00022989"/>
    </source>
</evidence>
<dbReference type="InterPro" id="IPR002033">
    <property type="entry name" value="TatC"/>
</dbReference>
<comment type="subcellular location">
    <subcellularLocation>
        <location evidence="5">Cell membrane</location>
        <topology evidence="5">Multi-pass membrane protein</topology>
    </subcellularLocation>
    <subcellularLocation>
        <location evidence="1">Membrane</location>
        <topology evidence="1">Multi-pass membrane protein</topology>
    </subcellularLocation>
</comment>
<name>A0AA37KN69_9BACT</name>
<organism evidence="6 7">
    <name type="scientific">Alistipes finegoldii</name>
    <dbReference type="NCBI Taxonomy" id="214856"/>
    <lineage>
        <taxon>Bacteria</taxon>
        <taxon>Pseudomonadati</taxon>
        <taxon>Bacteroidota</taxon>
        <taxon>Bacteroidia</taxon>
        <taxon>Bacteroidales</taxon>
        <taxon>Rikenellaceae</taxon>
        <taxon>Alistipes</taxon>
    </lineage>
</organism>
<dbReference type="Proteomes" id="UP001055105">
    <property type="component" value="Unassembled WGS sequence"/>
</dbReference>
<comment type="function">
    <text evidence="5">Part of the twin-arginine translocation (Tat) system that transports large folded proteins containing a characteristic twin-arginine motif in their signal peptide across membranes.</text>
</comment>
<feature type="transmembrane region" description="Helical" evidence="5">
    <location>
        <begin position="136"/>
        <end position="160"/>
    </location>
</feature>
<dbReference type="Pfam" id="PF00902">
    <property type="entry name" value="TatC"/>
    <property type="match status" value="1"/>
</dbReference>
<feature type="transmembrane region" description="Helical" evidence="5">
    <location>
        <begin position="180"/>
        <end position="206"/>
    </location>
</feature>
<feature type="transmembrane region" description="Helical" evidence="5">
    <location>
        <begin position="29"/>
        <end position="52"/>
    </location>
</feature>
<keyword evidence="5" id="KW-1003">Cell membrane</keyword>
<comment type="similarity">
    <text evidence="5">Belongs to the TatC family.</text>
</comment>
<evidence type="ECO:0000256" key="2">
    <source>
        <dbReference type="ARBA" id="ARBA00022692"/>
    </source>
</evidence>
<dbReference type="HAMAP" id="MF_00902">
    <property type="entry name" value="TatC"/>
    <property type="match status" value="1"/>
</dbReference>
<comment type="caution">
    <text evidence="5">Lacks conserved residue(s) required for the propagation of feature annotation.</text>
</comment>
<dbReference type="NCBIfam" id="TIGR00945">
    <property type="entry name" value="tatC"/>
    <property type="match status" value="1"/>
</dbReference>
<keyword evidence="3 5" id="KW-1133">Transmembrane helix</keyword>
<gene>
    <name evidence="6" type="primary">tatC_3</name>
    <name evidence="5" type="synonym">tatC</name>
    <name evidence="6" type="ORF">CE91St16_18440</name>
</gene>
<evidence type="ECO:0000313" key="6">
    <source>
        <dbReference type="EMBL" id="GKI18936.1"/>
    </source>
</evidence>
<proteinExistence type="inferred from homology"/>
<keyword evidence="4 5" id="KW-0472">Membrane</keyword>
<keyword evidence="5" id="KW-0813">Transport</keyword>
<keyword evidence="5" id="KW-0653">Protein transport</keyword>
<dbReference type="PANTHER" id="PTHR30371">
    <property type="entry name" value="SEC-INDEPENDENT PROTEIN TRANSLOCASE PROTEIN TATC"/>
    <property type="match status" value="1"/>
</dbReference>
<reference evidence="6" key="1">
    <citation type="submission" date="2022-01" db="EMBL/GenBank/DDBJ databases">
        <title>Novel bile acid biosynthetic pathways are enriched in the microbiome of centenarians.</title>
        <authorList>
            <person name="Sato Y."/>
            <person name="Atarashi K."/>
            <person name="Plichta R.D."/>
            <person name="Arai Y."/>
            <person name="Sasajima S."/>
            <person name="Kearney M.S."/>
            <person name="Suda W."/>
            <person name="Takeshita K."/>
            <person name="Sasaki T."/>
            <person name="Okamoto S."/>
            <person name="Skelly N.A."/>
            <person name="Okamura Y."/>
            <person name="Vlamakis H."/>
            <person name="Li Y."/>
            <person name="Tanoue T."/>
            <person name="Takei H."/>
            <person name="Nittono H."/>
            <person name="Narushima S."/>
            <person name="Irie J."/>
            <person name="Itoh H."/>
            <person name="Moriya K."/>
            <person name="Sugiura Y."/>
            <person name="Suematsu M."/>
            <person name="Moritoki N."/>
            <person name="Shibata S."/>
            <person name="Littman R.D."/>
            <person name="Fischbach A.M."/>
            <person name="Uwamino Y."/>
            <person name="Inoue T."/>
            <person name="Honda A."/>
            <person name="Hattori M."/>
            <person name="Murai T."/>
            <person name="Xavier J.R."/>
            <person name="Hirose N."/>
            <person name="Honda K."/>
        </authorList>
    </citation>
    <scope>NUCLEOTIDE SEQUENCE</scope>
    <source>
        <strain evidence="6">CE91-St16</strain>
    </source>
</reference>
<feature type="transmembrane region" description="Helical" evidence="5">
    <location>
        <begin position="96"/>
        <end position="115"/>
    </location>
</feature>
<evidence type="ECO:0000256" key="4">
    <source>
        <dbReference type="ARBA" id="ARBA00023136"/>
    </source>
</evidence>
<comment type="caution">
    <text evidence="6">The sequence shown here is derived from an EMBL/GenBank/DDBJ whole genome shotgun (WGS) entry which is preliminary data.</text>
</comment>
<comment type="subunit">
    <text evidence="5">Forms a complex with TatA.</text>
</comment>
<dbReference type="GO" id="GO:0009977">
    <property type="term" value="F:proton motive force dependent protein transmembrane transporter activity"/>
    <property type="evidence" value="ECO:0007669"/>
    <property type="project" value="TreeGrafter"/>
</dbReference>
<dbReference type="GO" id="GO:0033281">
    <property type="term" value="C:TAT protein transport complex"/>
    <property type="evidence" value="ECO:0007669"/>
    <property type="project" value="UniProtKB-UniRule"/>
</dbReference>
<dbReference type="EMBL" id="BQOL01000001">
    <property type="protein sequence ID" value="GKI18936.1"/>
    <property type="molecule type" value="Genomic_DNA"/>
</dbReference>
<dbReference type="RefSeq" id="WP_244076496.1">
    <property type="nucleotide sequence ID" value="NZ_AP025581.1"/>
</dbReference>
<dbReference type="GO" id="GO:0043953">
    <property type="term" value="P:protein transport by the Tat complex"/>
    <property type="evidence" value="ECO:0007669"/>
    <property type="project" value="UniProtKB-UniRule"/>
</dbReference>
<dbReference type="GO" id="GO:0065002">
    <property type="term" value="P:intracellular protein transmembrane transport"/>
    <property type="evidence" value="ECO:0007669"/>
    <property type="project" value="TreeGrafter"/>
</dbReference>
<sequence>MSGQKRSDTDEMTFAEHIDALRPHLVRGVLAILALAVAAFLCKGLLIDGVLFGPMSAGFPTNRLLVWMAGLAGIEFVPGIERMQLINTAMAGQFNLHLKISMVAAFCIGFPYLLWELWRFARPALTERELRGCRRFVFYVSAGFFAGLLFGYFIIAPLTIGFLSQYSVSEQVTNMIDVGSYLSTVLNVSIACAVVFQLPLLVYFLTRMGLVSPDFLRRYRRHALVALAILSAVITPPDVFSMILVLLPLFGLYEYSIRISERTLRRSSGTEGTTTEGK</sequence>
<dbReference type="GeneID" id="79837780"/>
<protein>
    <recommendedName>
        <fullName evidence="5">Sec-independent protein translocase protein TatC</fullName>
    </recommendedName>
</protein>
<keyword evidence="2 5" id="KW-0812">Transmembrane</keyword>